<name>A0A9P8Q0Q6_WICPI</name>
<reference evidence="1" key="1">
    <citation type="journal article" date="2021" name="Open Biol.">
        <title>Shared evolutionary footprints suggest mitochondrial oxidative damage underlies multiple complex I losses in fungi.</title>
        <authorList>
            <person name="Schikora-Tamarit M.A."/>
            <person name="Marcet-Houben M."/>
            <person name="Nosek J."/>
            <person name="Gabaldon T."/>
        </authorList>
    </citation>
    <scope>NUCLEOTIDE SEQUENCE</scope>
    <source>
        <strain evidence="1">CBS2887</strain>
    </source>
</reference>
<organism evidence="1 2">
    <name type="scientific">Wickerhamomyces pijperi</name>
    <name type="common">Yeast</name>
    <name type="synonym">Pichia pijperi</name>
    <dbReference type="NCBI Taxonomy" id="599730"/>
    <lineage>
        <taxon>Eukaryota</taxon>
        <taxon>Fungi</taxon>
        <taxon>Dikarya</taxon>
        <taxon>Ascomycota</taxon>
        <taxon>Saccharomycotina</taxon>
        <taxon>Saccharomycetes</taxon>
        <taxon>Phaffomycetales</taxon>
        <taxon>Wickerhamomycetaceae</taxon>
        <taxon>Wickerhamomyces</taxon>
    </lineage>
</organism>
<gene>
    <name evidence="1" type="ORF">WICPIJ_007342</name>
</gene>
<evidence type="ECO:0000313" key="2">
    <source>
        <dbReference type="Proteomes" id="UP000774326"/>
    </source>
</evidence>
<accession>A0A9P8Q0Q6</accession>
<evidence type="ECO:0000313" key="1">
    <source>
        <dbReference type="EMBL" id="KAH3681697.1"/>
    </source>
</evidence>
<proteinExistence type="predicted"/>
<sequence>MSLAIRVLKDSNILKIPHSQGTKDPICAIMDNVAICVRYTDFPDMFSPVIICTLERSLIEVISFGTKFLIMESNIGCLDCLMLIMSLENSGIMKFVFSVAWKANDWRISSSDNASEVMNKIGRNSAISIKRFSMIWELIVRISETVSSSLALHFIMFKVVHSINFFFSTRLIKTSGISSSWL</sequence>
<dbReference type="EMBL" id="JAEUBG010004316">
    <property type="protein sequence ID" value="KAH3681697.1"/>
    <property type="molecule type" value="Genomic_DNA"/>
</dbReference>
<dbReference type="AlphaFoldDB" id="A0A9P8Q0Q6"/>
<dbReference type="Proteomes" id="UP000774326">
    <property type="component" value="Unassembled WGS sequence"/>
</dbReference>
<reference evidence="1" key="2">
    <citation type="submission" date="2021-01" db="EMBL/GenBank/DDBJ databases">
        <authorList>
            <person name="Schikora-Tamarit M.A."/>
        </authorList>
    </citation>
    <scope>NUCLEOTIDE SEQUENCE</scope>
    <source>
        <strain evidence="1">CBS2887</strain>
    </source>
</reference>
<keyword evidence="2" id="KW-1185">Reference proteome</keyword>
<comment type="caution">
    <text evidence="1">The sequence shown here is derived from an EMBL/GenBank/DDBJ whole genome shotgun (WGS) entry which is preliminary data.</text>
</comment>
<protein>
    <submittedName>
        <fullName evidence="1">Uncharacterized protein</fullName>
    </submittedName>
</protein>